<reference evidence="1 2" key="1">
    <citation type="submission" date="2017-02" db="EMBL/GenBank/DDBJ databases">
        <authorList>
            <person name="Peterson S.W."/>
        </authorList>
    </citation>
    <scope>NUCLEOTIDE SEQUENCE [LARGE SCALE GENOMIC DNA]</scope>
    <source>
        <strain evidence="1 2">3F5N</strain>
    </source>
</reference>
<gene>
    <name evidence="1" type="ORF">FM111_01835</name>
</gene>
<organism evidence="1 2">
    <name type="scientific">Brevundimonas diminuta 3F5N</name>
    <dbReference type="NCBI Taxonomy" id="1255603"/>
    <lineage>
        <taxon>Bacteria</taxon>
        <taxon>Pseudomonadati</taxon>
        <taxon>Pseudomonadota</taxon>
        <taxon>Alphaproteobacteria</taxon>
        <taxon>Caulobacterales</taxon>
        <taxon>Caulobacteraceae</taxon>
        <taxon>Brevundimonas</taxon>
    </lineage>
</organism>
<dbReference type="AlphaFoldDB" id="A0A1R4F0P5"/>
<proteinExistence type="predicted"/>
<dbReference type="EMBL" id="FUIE01000015">
    <property type="protein sequence ID" value="SJM49455.1"/>
    <property type="molecule type" value="Genomic_DNA"/>
</dbReference>
<dbReference type="Proteomes" id="UP000195766">
    <property type="component" value="Unassembled WGS sequence"/>
</dbReference>
<dbReference type="RefSeq" id="WP_087139039.1">
    <property type="nucleotide sequence ID" value="NZ_FUIE01000015.1"/>
</dbReference>
<name>A0A1R4F0P5_BREDI</name>
<evidence type="ECO:0000313" key="2">
    <source>
        <dbReference type="Proteomes" id="UP000195766"/>
    </source>
</evidence>
<evidence type="ECO:0000313" key="1">
    <source>
        <dbReference type="EMBL" id="SJM49455.1"/>
    </source>
</evidence>
<accession>A0A1R4F0P5</accession>
<sequence length="70" mass="7952">MTPAKIEYAVGQTRHKQPLRLVKSRAYDGATEWTLYRDEASQRDDRAFIGGLSDDVILAMAEAVKAEKRR</sequence>
<protein>
    <submittedName>
        <fullName evidence="1">Uncharacterized protein</fullName>
    </submittedName>
</protein>